<evidence type="ECO:0000313" key="1">
    <source>
        <dbReference type="EMBL" id="GMN20452.1"/>
    </source>
</evidence>
<protein>
    <submittedName>
        <fullName evidence="1">Uncharacterized protein</fullName>
    </submittedName>
</protein>
<reference evidence="1" key="1">
    <citation type="submission" date="2023-07" db="EMBL/GenBank/DDBJ databases">
        <title>draft genome sequence of fig (Ficus carica).</title>
        <authorList>
            <person name="Takahashi T."/>
            <person name="Nishimura K."/>
        </authorList>
    </citation>
    <scope>NUCLEOTIDE SEQUENCE</scope>
</reference>
<dbReference type="Proteomes" id="UP001187192">
    <property type="component" value="Unassembled WGS sequence"/>
</dbReference>
<comment type="caution">
    <text evidence="1">The sequence shown here is derived from an EMBL/GenBank/DDBJ whole genome shotgun (WGS) entry which is preliminary data.</text>
</comment>
<accession>A0AA87YQT2</accession>
<evidence type="ECO:0000313" key="2">
    <source>
        <dbReference type="Proteomes" id="UP001187192"/>
    </source>
</evidence>
<dbReference type="AlphaFoldDB" id="A0AA87YQT2"/>
<organism evidence="1 2">
    <name type="scientific">Ficus carica</name>
    <name type="common">Common fig</name>
    <dbReference type="NCBI Taxonomy" id="3494"/>
    <lineage>
        <taxon>Eukaryota</taxon>
        <taxon>Viridiplantae</taxon>
        <taxon>Streptophyta</taxon>
        <taxon>Embryophyta</taxon>
        <taxon>Tracheophyta</taxon>
        <taxon>Spermatophyta</taxon>
        <taxon>Magnoliopsida</taxon>
        <taxon>eudicotyledons</taxon>
        <taxon>Gunneridae</taxon>
        <taxon>Pentapetalae</taxon>
        <taxon>rosids</taxon>
        <taxon>fabids</taxon>
        <taxon>Rosales</taxon>
        <taxon>Moraceae</taxon>
        <taxon>Ficeae</taxon>
        <taxon>Ficus</taxon>
    </lineage>
</organism>
<sequence length="102" mass="11112">MVIVPKLELGFRTDTEVEFHDPGQGRGSRTGWVLKWGSTGSGFETAAGVGIGIEFSDRDREGVSRMEVGRLRGQGWVLGLRSVFEVKVGVGFLDECVGQVLR</sequence>
<name>A0AA87YQT2_FICCA</name>
<keyword evidence="2" id="KW-1185">Reference proteome</keyword>
<dbReference type="EMBL" id="BTGU01003889">
    <property type="protein sequence ID" value="GMN20452.1"/>
    <property type="molecule type" value="Genomic_DNA"/>
</dbReference>
<gene>
    <name evidence="1" type="ORF">TIFTF001_045337</name>
</gene>
<proteinExistence type="predicted"/>